<dbReference type="Pfam" id="PF12484">
    <property type="entry name" value="PPE-SVP"/>
    <property type="match status" value="1"/>
</dbReference>
<proteinExistence type="inferred from homology"/>
<dbReference type="InterPro" id="IPR000030">
    <property type="entry name" value="PPE_dom"/>
</dbReference>
<comment type="caution">
    <text evidence="5">The sequence shown here is derived from an EMBL/GenBank/DDBJ whole genome shotgun (WGS) entry which is preliminary data.</text>
</comment>
<comment type="similarity">
    <text evidence="1">Belongs to the mycobacterial PPE family.</text>
</comment>
<feature type="compositionally biased region" description="Low complexity" evidence="2">
    <location>
        <begin position="374"/>
        <end position="388"/>
    </location>
</feature>
<name>A0A1A3BX13_MYCAS</name>
<dbReference type="SUPFAM" id="SSF140459">
    <property type="entry name" value="PE/PPE dimer-like"/>
    <property type="match status" value="1"/>
</dbReference>
<dbReference type="Proteomes" id="UP000093795">
    <property type="component" value="Unassembled WGS sequence"/>
</dbReference>
<dbReference type="PANTHER" id="PTHR46766:SF1">
    <property type="entry name" value="GLUTAMINE-RICH PROTEIN 2"/>
    <property type="match status" value="1"/>
</dbReference>
<dbReference type="Gene3D" id="1.20.1260.20">
    <property type="entry name" value="PPE superfamily"/>
    <property type="match status" value="1"/>
</dbReference>
<evidence type="ECO:0000256" key="2">
    <source>
        <dbReference type="SAM" id="MobiDB-lite"/>
    </source>
</evidence>
<dbReference type="InterPro" id="IPR022171">
    <property type="entry name" value="PPE_C"/>
</dbReference>
<evidence type="ECO:0000313" key="5">
    <source>
        <dbReference type="EMBL" id="OBI78567.1"/>
    </source>
</evidence>
<dbReference type="InterPro" id="IPR038332">
    <property type="entry name" value="PPE_sf"/>
</dbReference>
<evidence type="ECO:0000259" key="4">
    <source>
        <dbReference type="Pfam" id="PF12484"/>
    </source>
</evidence>
<dbReference type="AlphaFoldDB" id="A0A1A3BX13"/>
<dbReference type="GO" id="GO:0052572">
    <property type="term" value="P:response to host immune response"/>
    <property type="evidence" value="ECO:0007669"/>
    <property type="project" value="TreeGrafter"/>
</dbReference>
<dbReference type="STRING" id="1790.A5645_10950"/>
<dbReference type="EMBL" id="LZKQ01000238">
    <property type="protein sequence ID" value="OBI78567.1"/>
    <property type="molecule type" value="Genomic_DNA"/>
</dbReference>
<feature type="region of interest" description="Disordered" evidence="2">
    <location>
        <begin position="251"/>
        <end position="270"/>
    </location>
</feature>
<accession>A0A1A3BX13</accession>
<evidence type="ECO:0000256" key="1">
    <source>
        <dbReference type="ARBA" id="ARBA00010652"/>
    </source>
</evidence>
<dbReference type="Pfam" id="PF00823">
    <property type="entry name" value="PPE"/>
    <property type="match status" value="1"/>
</dbReference>
<reference evidence="5 6" key="1">
    <citation type="submission" date="2016-06" db="EMBL/GenBank/DDBJ databases">
        <authorList>
            <person name="Kjaerup R.B."/>
            <person name="Dalgaard T.S."/>
            <person name="Juul-Madsen H.R."/>
        </authorList>
    </citation>
    <scope>NUCLEOTIDE SEQUENCE [LARGE SCALE GENOMIC DNA]</scope>
    <source>
        <strain evidence="5 6">1081914.2</strain>
    </source>
</reference>
<feature type="domain" description="PPE family C-terminal" evidence="4">
    <location>
        <begin position="281"/>
        <end position="352"/>
    </location>
</feature>
<dbReference type="PANTHER" id="PTHR46766">
    <property type="entry name" value="GLUTAMINE-RICH PROTEIN 2"/>
    <property type="match status" value="1"/>
</dbReference>
<feature type="domain" description="PPE" evidence="3">
    <location>
        <begin position="1"/>
        <end position="141"/>
    </location>
</feature>
<evidence type="ECO:0008006" key="7">
    <source>
        <dbReference type="Google" id="ProtNLM"/>
    </source>
</evidence>
<protein>
    <recommendedName>
        <fullName evidence="7">PPE family domain-containing protein</fullName>
    </recommendedName>
</protein>
<sequence length="388" mass="38354">MLTAATAWDGVAAVLNSAASSYAAVLTGLAAESWLGPASASMAAAVAPFAGWLGTAAMRAEQTANQARRASGAFEAAFAMTVPPALIAANRSQLASLLETNLFGLNTPAIEAIQADYAEMWAQDAAAMFTYAAASESAAALTPFTQPLQVTHPTGAATEVAAATTNASAEALTGLGFSITPQTLQGLTTLLSSASAGLLDIPAGLDSLVGELDLAATYIAVTATASLALAVVNTARPWIFSYAGTSVDEGLDTGAPQPAQSAPVRTGPDDAGMPRGITASVGVGQGALVGGLKVPHSWTTAAPEIRLAVEALPSAAVGPAPTNFGAAPAALLSGMALAGMAGRGGTAGSGRATADAGTDDDTQPQRKPTVVVIQQPPSAAGPPSQHPR</sequence>
<feature type="region of interest" description="Disordered" evidence="2">
    <location>
        <begin position="342"/>
        <end position="388"/>
    </location>
</feature>
<evidence type="ECO:0000313" key="6">
    <source>
        <dbReference type="Proteomes" id="UP000093795"/>
    </source>
</evidence>
<evidence type="ECO:0000259" key="3">
    <source>
        <dbReference type="Pfam" id="PF00823"/>
    </source>
</evidence>
<gene>
    <name evidence="5" type="ORF">A9X01_27275</name>
</gene>
<organism evidence="5 6">
    <name type="scientific">Mycobacterium asiaticum</name>
    <dbReference type="NCBI Taxonomy" id="1790"/>
    <lineage>
        <taxon>Bacteria</taxon>
        <taxon>Bacillati</taxon>
        <taxon>Actinomycetota</taxon>
        <taxon>Actinomycetes</taxon>
        <taxon>Mycobacteriales</taxon>
        <taxon>Mycobacteriaceae</taxon>
        <taxon>Mycobacterium</taxon>
    </lineage>
</organism>